<name>A0A553P6B3_TIGCA</name>
<gene>
    <name evidence="2" type="ORF">TCAL_15778</name>
</gene>
<keyword evidence="1" id="KW-0812">Transmembrane</keyword>
<feature type="transmembrane region" description="Helical" evidence="1">
    <location>
        <begin position="57"/>
        <end position="74"/>
    </location>
</feature>
<comment type="caution">
    <text evidence="2">The sequence shown here is derived from an EMBL/GenBank/DDBJ whole genome shotgun (WGS) entry which is preliminary data.</text>
</comment>
<dbReference type="EMBL" id="VCGU01000007">
    <property type="protein sequence ID" value="TRY73228.1"/>
    <property type="molecule type" value="Genomic_DNA"/>
</dbReference>
<proteinExistence type="predicted"/>
<organism evidence="2 3">
    <name type="scientific">Tigriopus californicus</name>
    <name type="common">Marine copepod</name>
    <dbReference type="NCBI Taxonomy" id="6832"/>
    <lineage>
        <taxon>Eukaryota</taxon>
        <taxon>Metazoa</taxon>
        <taxon>Ecdysozoa</taxon>
        <taxon>Arthropoda</taxon>
        <taxon>Crustacea</taxon>
        <taxon>Multicrustacea</taxon>
        <taxon>Hexanauplia</taxon>
        <taxon>Copepoda</taxon>
        <taxon>Harpacticoida</taxon>
        <taxon>Harpacticidae</taxon>
        <taxon>Tigriopus</taxon>
    </lineage>
</organism>
<dbReference type="AlphaFoldDB" id="A0A553P6B3"/>
<keyword evidence="3" id="KW-1185">Reference proteome</keyword>
<evidence type="ECO:0000313" key="3">
    <source>
        <dbReference type="Proteomes" id="UP000318571"/>
    </source>
</evidence>
<dbReference type="Proteomes" id="UP000318571">
    <property type="component" value="Chromosome 3"/>
</dbReference>
<keyword evidence="1" id="KW-0472">Membrane</keyword>
<keyword evidence="1" id="KW-1133">Transmembrane helix</keyword>
<evidence type="ECO:0000256" key="1">
    <source>
        <dbReference type="SAM" id="Phobius"/>
    </source>
</evidence>
<feature type="non-terminal residue" evidence="2">
    <location>
        <position position="119"/>
    </location>
</feature>
<reference evidence="2 3" key="1">
    <citation type="journal article" date="2018" name="Nat. Ecol. Evol.">
        <title>Genomic signatures of mitonuclear coevolution across populations of Tigriopus californicus.</title>
        <authorList>
            <person name="Barreto F.S."/>
            <person name="Watson E.T."/>
            <person name="Lima T.G."/>
            <person name="Willett C.S."/>
            <person name="Edmands S."/>
            <person name="Li W."/>
            <person name="Burton R.S."/>
        </authorList>
    </citation>
    <scope>NUCLEOTIDE SEQUENCE [LARGE SCALE GENOMIC DNA]</scope>
    <source>
        <strain evidence="2 3">San Diego</strain>
    </source>
</reference>
<evidence type="ECO:0000313" key="2">
    <source>
        <dbReference type="EMBL" id="TRY73228.1"/>
    </source>
</evidence>
<protein>
    <submittedName>
        <fullName evidence="2">Uncharacterized protein</fullName>
    </submittedName>
</protein>
<feature type="transmembrane region" description="Helical" evidence="1">
    <location>
        <begin position="12"/>
        <end position="36"/>
    </location>
</feature>
<accession>A0A553P6B3</accession>
<sequence length="119" mass="13903">MTSSHQHHEITIMILFFKRPVILVLFTIVNSCSTYYRKHKGDWSKDERSMTIGPSNLMWIGINVFTFSLLGDAMDCKSCFPACACRRQDGRVLRTTTIHQNWRPQLNAFKDKSIWDLFT</sequence>